<dbReference type="EMBL" id="JAFJYH010000355">
    <property type="protein sequence ID" value="KAG4412770.1"/>
    <property type="molecule type" value="Genomic_DNA"/>
</dbReference>
<reference evidence="2" key="1">
    <citation type="submission" date="2021-02" db="EMBL/GenBank/DDBJ databases">
        <title>Genome sequence Cadophora malorum strain M34.</title>
        <authorList>
            <person name="Stefanovic E."/>
            <person name="Vu D."/>
            <person name="Scully C."/>
            <person name="Dijksterhuis J."/>
            <person name="Roader J."/>
            <person name="Houbraken J."/>
        </authorList>
    </citation>
    <scope>NUCLEOTIDE SEQUENCE</scope>
    <source>
        <strain evidence="2">M34</strain>
    </source>
</reference>
<protein>
    <submittedName>
        <fullName evidence="2">Uncharacterized protein</fullName>
    </submittedName>
</protein>
<comment type="caution">
    <text evidence="2">The sequence shown here is derived from an EMBL/GenBank/DDBJ whole genome shotgun (WGS) entry which is preliminary data.</text>
</comment>
<name>A0A8H7T1C2_9HELO</name>
<dbReference type="Proteomes" id="UP000664132">
    <property type="component" value="Unassembled WGS sequence"/>
</dbReference>
<sequence>MNFDIGPKDRGWASVPDGGLKRGLLNGILGNRSDDTTTDLDSAENTTSASPPPANGVRRALLIPNLGDGGIGNGIGLFQAAFLSPTSTSPTKASQKSTTLLVFFILVITVSANPPRMTSSIKPSAMSMSQASSSALPIAEPSPLALNSPVQPPPSTFIQTTLTTSVTAWAAADNIPPSPSPAVFSITTIAGTYSVIPGTGCANRSPEGGSIDVMRIIVPIAVVGMVAIHSLEYLFGNKADERISHNISSFANCGVFILPKIALTSTHCTGHQSSRQVIKW</sequence>
<evidence type="ECO:0000256" key="1">
    <source>
        <dbReference type="SAM" id="MobiDB-lite"/>
    </source>
</evidence>
<gene>
    <name evidence="2" type="ORF">IFR04_014085</name>
</gene>
<accession>A0A8H7T1C2</accession>
<feature type="region of interest" description="Disordered" evidence="1">
    <location>
        <begin position="31"/>
        <end position="56"/>
    </location>
</feature>
<proteinExistence type="predicted"/>
<evidence type="ECO:0000313" key="2">
    <source>
        <dbReference type="EMBL" id="KAG4412770.1"/>
    </source>
</evidence>
<evidence type="ECO:0000313" key="3">
    <source>
        <dbReference type="Proteomes" id="UP000664132"/>
    </source>
</evidence>
<keyword evidence="3" id="KW-1185">Reference proteome</keyword>
<organism evidence="2 3">
    <name type="scientific">Cadophora malorum</name>
    <dbReference type="NCBI Taxonomy" id="108018"/>
    <lineage>
        <taxon>Eukaryota</taxon>
        <taxon>Fungi</taxon>
        <taxon>Dikarya</taxon>
        <taxon>Ascomycota</taxon>
        <taxon>Pezizomycotina</taxon>
        <taxon>Leotiomycetes</taxon>
        <taxon>Helotiales</taxon>
        <taxon>Ploettnerulaceae</taxon>
        <taxon>Cadophora</taxon>
    </lineage>
</organism>
<dbReference type="AlphaFoldDB" id="A0A8H7T1C2"/>